<dbReference type="Gene3D" id="2.170.130.10">
    <property type="entry name" value="TonB-dependent receptor, plug domain"/>
    <property type="match status" value="1"/>
</dbReference>
<accession>A0A378VPP4</accession>
<dbReference type="GO" id="GO:0044718">
    <property type="term" value="P:siderophore transmembrane transport"/>
    <property type="evidence" value="ECO:0007669"/>
    <property type="project" value="TreeGrafter"/>
</dbReference>
<dbReference type="NCBIfam" id="TIGR01786">
    <property type="entry name" value="TonB-hemlactrns"/>
    <property type="match status" value="1"/>
</dbReference>
<dbReference type="PROSITE" id="PS01156">
    <property type="entry name" value="TONB_DEPENDENT_REC_2"/>
    <property type="match status" value="1"/>
</dbReference>
<organism evidence="17 18">
    <name type="scientific">Neisseria lactamica</name>
    <dbReference type="NCBI Taxonomy" id="486"/>
    <lineage>
        <taxon>Bacteria</taxon>
        <taxon>Pseudomonadati</taxon>
        <taxon>Pseudomonadota</taxon>
        <taxon>Betaproteobacteria</taxon>
        <taxon>Neisseriales</taxon>
        <taxon>Neisseriaceae</taxon>
        <taxon>Neisseria</taxon>
    </lineage>
</organism>
<dbReference type="InterPro" id="IPR010917">
    <property type="entry name" value="TonB_rcpt_CS"/>
</dbReference>
<evidence type="ECO:0000256" key="3">
    <source>
        <dbReference type="ARBA" id="ARBA00022448"/>
    </source>
</evidence>
<keyword evidence="5 11" id="KW-0812">Transmembrane</keyword>
<dbReference type="InterPro" id="IPR036942">
    <property type="entry name" value="Beta-barrel_TonB_sf"/>
</dbReference>
<dbReference type="InterPro" id="IPR039426">
    <property type="entry name" value="TonB-dep_rcpt-like"/>
</dbReference>
<keyword evidence="4 11" id="KW-1134">Transmembrane beta strand</keyword>
<evidence type="ECO:0000256" key="1">
    <source>
        <dbReference type="ARBA" id="ARBA00004571"/>
    </source>
</evidence>
<evidence type="ECO:0000256" key="12">
    <source>
        <dbReference type="PROSITE-ProRule" id="PRU10144"/>
    </source>
</evidence>
<evidence type="ECO:0000256" key="5">
    <source>
        <dbReference type="ARBA" id="ARBA00022692"/>
    </source>
</evidence>
<keyword evidence="6 14" id="KW-0732">Signal</keyword>
<dbReference type="AlphaFoldDB" id="A0A378VPP4"/>
<comment type="subcellular location">
    <subcellularLocation>
        <location evidence="1 11">Cell outer membrane</location>
        <topology evidence="1 11">Multi-pass membrane protein</topology>
    </subcellularLocation>
</comment>
<evidence type="ECO:0000256" key="6">
    <source>
        <dbReference type="ARBA" id="ARBA00022729"/>
    </source>
</evidence>
<dbReference type="GO" id="GO:0015344">
    <property type="term" value="F:siderophore uptake transmembrane transporter activity"/>
    <property type="evidence" value="ECO:0007669"/>
    <property type="project" value="TreeGrafter"/>
</dbReference>
<dbReference type="GO" id="GO:0009279">
    <property type="term" value="C:cell outer membrane"/>
    <property type="evidence" value="ECO:0007669"/>
    <property type="project" value="UniProtKB-SubCell"/>
</dbReference>
<keyword evidence="9" id="KW-0675">Receptor</keyword>
<dbReference type="Pfam" id="PF07715">
    <property type="entry name" value="Plug"/>
    <property type="match status" value="1"/>
</dbReference>
<evidence type="ECO:0000256" key="13">
    <source>
        <dbReference type="RuleBase" id="RU003357"/>
    </source>
</evidence>
<dbReference type="CDD" id="cd01347">
    <property type="entry name" value="ligand_gated_channel"/>
    <property type="match status" value="1"/>
</dbReference>
<dbReference type="InterPro" id="IPR012910">
    <property type="entry name" value="Plug_dom"/>
</dbReference>
<feature type="short sequence motif" description="TonB C-terminal box" evidence="12">
    <location>
        <begin position="793"/>
        <end position="810"/>
    </location>
</feature>
<dbReference type="PROSITE" id="PS52016">
    <property type="entry name" value="TONB_DEPENDENT_REC_3"/>
    <property type="match status" value="1"/>
</dbReference>
<evidence type="ECO:0000256" key="7">
    <source>
        <dbReference type="ARBA" id="ARBA00023077"/>
    </source>
</evidence>
<comment type="similarity">
    <text evidence="2 11 13">Belongs to the TonB-dependent receptor family.</text>
</comment>
<keyword evidence="3 11" id="KW-0813">Transport</keyword>
<feature type="domain" description="TonB-dependent receptor-like beta-barrel" evidence="15">
    <location>
        <begin position="295"/>
        <end position="761"/>
    </location>
</feature>
<dbReference type="PANTHER" id="PTHR30069:SF29">
    <property type="entry name" value="HEMOGLOBIN AND HEMOGLOBIN-HAPTOGLOBIN-BINDING PROTEIN 1-RELATED"/>
    <property type="match status" value="1"/>
</dbReference>
<keyword evidence="7 13" id="KW-0798">TonB box</keyword>
<feature type="signal peptide" evidence="14">
    <location>
        <begin position="1"/>
        <end position="22"/>
    </location>
</feature>
<gene>
    <name evidence="17" type="primary">hpuB</name>
    <name evidence="17" type="ORF">NCTC10616_01970</name>
</gene>
<keyword evidence="18" id="KW-1185">Reference proteome</keyword>
<evidence type="ECO:0000256" key="14">
    <source>
        <dbReference type="SAM" id="SignalP"/>
    </source>
</evidence>
<dbReference type="InterPro" id="IPR000531">
    <property type="entry name" value="Beta-barrel_TonB"/>
</dbReference>
<keyword evidence="10 11" id="KW-0998">Cell outer membrane</keyword>
<dbReference type="Proteomes" id="UP000254193">
    <property type="component" value="Unassembled WGS sequence"/>
</dbReference>
<evidence type="ECO:0000256" key="4">
    <source>
        <dbReference type="ARBA" id="ARBA00022452"/>
    </source>
</evidence>
<feature type="chain" id="PRO_5016896096" evidence="14">
    <location>
        <begin position="23"/>
        <end position="810"/>
    </location>
</feature>
<evidence type="ECO:0000256" key="10">
    <source>
        <dbReference type="ARBA" id="ARBA00023237"/>
    </source>
</evidence>
<dbReference type="EMBL" id="UGRO01000002">
    <property type="protein sequence ID" value="SUA18242.1"/>
    <property type="molecule type" value="Genomic_DNA"/>
</dbReference>
<dbReference type="Gene3D" id="2.40.170.20">
    <property type="entry name" value="TonB-dependent receptor, beta-barrel domain"/>
    <property type="match status" value="1"/>
</dbReference>
<evidence type="ECO:0000313" key="18">
    <source>
        <dbReference type="Proteomes" id="UP000254193"/>
    </source>
</evidence>
<dbReference type="SUPFAM" id="SSF56935">
    <property type="entry name" value="Porins"/>
    <property type="match status" value="1"/>
</dbReference>
<evidence type="ECO:0000256" key="9">
    <source>
        <dbReference type="ARBA" id="ARBA00023170"/>
    </source>
</evidence>
<evidence type="ECO:0000259" key="16">
    <source>
        <dbReference type="Pfam" id="PF07715"/>
    </source>
</evidence>
<dbReference type="PANTHER" id="PTHR30069">
    <property type="entry name" value="TONB-DEPENDENT OUTER MEMBRANE RECEPTOR"/>
    <property type="match status" value="1"/>
</dbReference>
<keyword evidence="8 11" id="KW-0472">Membrane</keyword>
<evidence type="ECO:0000256" key="8">
    <source>
        <dbReference type="ARBA" id="ARBA00023136"/>
    </source>
</evidence>
<feature type="domain" description="TonB-dependent receptor plug" evidence="16">
    <location>
        <begin position="52"/>
        <end position="160"/>
    </location>
</feature>
<evidence type="ECO:0000256" key="11">
    <source>
        <dbReference type="PROSITE-ProRule" id="PRU01360"/>
    </source>
</evidence>
<sequence length="810" mass="90665">MHIPFKPVLAAAAIAQAFPTFAADPAPQSTQTLNEITVTGTHKTQKLGEEKIRRKTLDKLLVNDEHDLVRYDPGISVVEGGRAGSNGFTIRGVDKDRVAINVDGLAQAESRSSEAFQELFGAYGNFNANRNTSEPENFSEVTITKGADSLKSGSGALGGAVNYQTKSASDYVSEDKPYHLGIKGGSVGKNSQKFSSITAAGRLFGLDALLVYTRRFGKETKNRSTEGDIEIKNDGYVYNPTDTGGPSKYLTYVATGVARSQPDPQEWVNKSTLFKLGYNFNDQNRIGWIFEDSRTDRFTNELSNLWTGTTTAAATGDFRHRQDVSYRRRSGVEYKNELEHGPWDSLKLRYDKQRIDMNTWTWDIPKNYDKRGINGEVYHSFRHIRQNTAQWTADFEKQLDFSKAVWAAQYGLGGGKGDNANSDYSYFAKLYDPKILTTNDSKITMLIENRSKYKFAYWNNAFHLGGNDRFRLNAGIRYDKNSSSAKDDPKYTTAIRGQIPHLGSERAHAGFSYGTGFDWRFTKHLHLLAKYSTGFRAPTSDETWLLFPHPDFYLKANPNLKAEKAKNWELGLAGSGKAGNFKLSGFKTKYRDFIELTYMGVSSDNPNSPNYAPISDDTALVSSPVWQNQNRTAAWVKGIEFNGTWNLDSIGLPKGLHTGLNVSYIKGKATQNNGKETPINALSPWTAVYSLGYDAPSKRWGINAYATRTAAKKPSDTVHSNDDLNNPWPYAKHSKAYTLFDLSAYLNIGKQVTLRAAAYNITNKQYYTWESLRSIREFGTVNRVNNHTHAGIQRFTSPGRSYNFTIEAKF</sequence>
<proteinExistence type="inferred from homology"/>
<name>A0A378VPP4_NEILA</name>
<dbReference type="RefSeq" id="WP_115120070.1">
    <property type="nucleotide sequence ID" value="NZ_UGRO01000002.1"/>
</dbReference>
<evidence type="ECO:0000313" key="17">
    <source>
        <dbReference type="EMBL" id="SUA18242.1"/>
    </source>
</evidence>
<dbReference type="Pfam" id="PF00593">
    <property type="entry name" value="TonB_dep_Rec_b-barrel"/>
    <property type="match status" value="1"/>
</dbReference>
<evidence type="ECO:0000259" key="15">
    <source>
        <dbReference type="Pfam" id="PF00593"/>
    </source>
</evidence>
<dbReference type="InterPro" id="IPR037066">
    <property type="entry name" value="Plug_dom_sf"/>
</dbReference>
<reference evidence="17 18" key="1">
    <citation type="submission" date="2018-06" db="EMBL/GenBank/DDBJ databases">
        <authorList>
            <consortium name="Pathogen Informatics"/>
            <person name="Doyle S."/>
        </authorList>
    </citation>
    <scope>NUCLEOTIDE SEQUENCE [LARGE SCALE GENOMIC DNA]</scope>
    <source>
        <strain evidence="17 18">NCTC10616</strain>
    </source>
</reference>
<dbReference type="InterPro" id="IPR010949">
    <property type="entry name" value="TonB_Hb/transfer/lactofer_rcpt"/>
</dbReference>
<protein>
    <submittedName>
        <fullName evidence="17">Hemoglobin-haptoglobin-utilization protein</fullName>
    </submittedName>
</protein>
<evidence type="ECO:0000256" key="2">
    <source>
        <dbReference type="ARBA" id="ARBA00009810"/>
    </source>
</evidence>